<dbReference type="SUPFAM" id="SSF56281">
    <property type="entry name" value="Metallo-hydrolase/oxidoreductase"/>
    <property type="match status" value="1"/>
</dbReference>
<dbReference type="PANTHER" id="PTHR43041:SF1">
    <property type="entry name" value="METALLO-BETA-LACTAMASE DOMAIN-CONTAINING PROTEIN"/>
    <property type="match status" value="1"/>
</dbReference>
<feature type="domain" description="Metallo-beta-lactamase" evidence="1">
    <location>
        <begin position="29"/>
        <end position="221"/>
    </location>
</feature>
<evidence type="ECO:0000313" key="2">
    <source>
        <dbReference type="EMBL" id="CAG2131981.1"/>
    </source>
</evidence>
<dbReference type="InterPro" id="IPR001279">
    <property type="entry name" value="Metallo-B-lactamas"/>
</dbReference>
<dbReference type="EMBL" id="CAJPUY010000003">
    <property type="protein sequence ID" value="CAG2131981.1"/>
    <property type="molecule type" value="Genomic_DNA"/>
</dbReference>
<dbReference type="Gene3D" id="3.60.15.10">
    <property type="entry name" value="Ribonuclease Z/Hydroxyacylglutathione hydrolase-like"/>
    <property type="match status" value="1"/>
</dbReference>
<sequence length="263" mass="28733">MGITLYDADGHTCLMFADLVEEAHGEVVQTNQFLVVDHGHGALIDPGGNMTYSELYLAIGRYFPPKQLDYVLASHADPDIVASVGRWLTGSDCQVLISKVWARFLPHFCQAGKTAGRIVTIPDAGAHIPLGRGSLVALPAHFLHSEGNFQFYDPVSKILFSGDLGAAMTSAAEAGTTVTDFDAHAPRMLPFHQRYMSGNRACRLWAAMARTLDIEWIVPQHGPSFRGKAMVARLIDWVDNLQCGLDLLTAKHYRVPSARATMA</sequence>
<accession>A0A916IS32</accession>
<gene>
    <name evidence="2" type="ORF">LMG31506_00941</name>
</gene>
<dbReference type="RefSeq" id="WP_211945957.1">
    <property type="nucleotide sequence ID" value="NZ_CAJPUY010000003.1"/>
</dbReference>
<dbReference type="SMART" id="SM00849">
    <property type="entry name" value="Lactamase_B"/>
    <property type="match status" value="1"/>
</dbReference>
<dbReference type="InterPro" id="IPR045761">
    <property type="entry name" value="ODP_dom"/>
</dbReference>
<protein>
    <recommendedName>
        <fullName evidence="1">Metallo-beta-lactamase domain-containing protein</fullName>
    </recommendedName>
</protein>
<proteinExistence type="predicted"/>
<dbReference type="CDD" id="cd07709">
    <property type="entry name" value="flavodiiron_proteins_MBL-fold"/>
    <property type="match status" value="1"/>
</dbReference>
<reference evidence="2" key="1">
    <citation type="submission" date="2021-03" db="EMBL/GenBank/DDBJ databases">
        <authorList>
            <person name="Peeters C."/>
        </authorList>
    </citation>
    <scope>NUCLEOTIDE SEQUENCE</scope>
    <source>
        <strain evidence="2">LMG 31506</strain>
    </source>
</reference>
<name>A0A916IS32_9BURK</name>
<dbReference type="PANTHER" id="PTHR43041">
    <property type="entry name" value="HYDROLASE, METALLO-BETA-LACTAMASE SUPERFAMILY"/>
    <property type="match status" value="1"/>
</dbReference>
<dbReference type="Proteomes" id="UP000672934">
    <property type="component" value="Unassembled WGS sequence"/>
</dbReference>
<dbReference type="Pfam" id="PF19583">
    <property type="entry name" value="ODP"/>
    <property type="match status" value="1"/>
</dbReference>
<comment type="caution">
    <text evidence="2">The sequence shown here is derived from an EMBL/GenBank/DDBJ whole genome shotgun (WGS) entry which is preliminary data.</text>
</comment>
<keyword evidence="3" id="KW-1185">Reference proteome</keyword>
<evidence type="ECO:0000313" key="3">
    <source>
        <dbReference type="Proteomes" id="UP000672934"/>
    </source>
</evidence>
<evidence type="ECO:0000259" key="1">
    <source>
        <dbReference type="SMART" id="SM00849"/>
    </source>
</evidence>
<dbReference type="InterPro" id="IPR036866">
    <property type="entry name" value="RibonucZ/Hydroxyglut_hydro"/>
</dbReference>
<dbReference type="AlphaFoldDB" id="A0A916IS32"/>
<organism evidence="2 3">
    <name type="scientific">Cupriavidus yeoncheonensis</name>
    <dbReference type="NCBI Taxonomy" id="1462994"/>
    <lineage>
        <taxon>Bacteria</taxon>
        <taxon>Pseudomonadati</taxon>
        <taxon>Pseudomonadota</taxon>
        <taxon>Betaproteobacteria</taxon>
        <taxon>Burkholderiales</taxon>
        <taxon>Burkholderiaceae</taxon>
        <taxon>Cupriavidus</taxon>
    </lineage>
</organism>